<dbReference type="EMBL" id="GG663365">
    <property type="protein sequence ID" value="EEH09417.1"/>
    <property type="molecule type" value="Genomic_DNA"/>
</dbReference>
<accession>C0NHY2</accession>
<dbReference type="InParanoid" id="C0NHY2"/>
<keyword evidence="2" id="KW-1185">Reference proteome</keyword>
<dbReference type="HOGENOM" id="CLU_3124622_0_0_1"/>
<dbReference type="RefSeq" id="XP_045289898.1">
    <property type="nucleotide sequence ID" value="XM_045430003.1"/>
</dbReference>
<sequence>MAPLMSQPYRVTAEHTAYIAYTLADVATEAHAYWGFVLPCSDTVQVPDYM</sequence>
<proteinExistence type="predicted"/>
<reference evidence="1" key="1">
    <citation type="submission" date="2009-02" db="EMBL/GenBank/DDBJ databases">
        <title>The Genome Sequence of Ajellomyces capsulatus strain G186AR.</title>
        <authorList>
            <consortium name="The Broad Institute Genome Sequencing Platform"/>
            <person name="Champion M."/>
            <person name="Cuomo C."/>
            <person name="Ma L.-J."/>
            <person name="Henn M.R."/>
            <person name="Sil A."/>
            <person name="Goldman B."/>
            <person name="Young S.K."/>
            <person name="Kodira C.D."/>
            <person name="Zeng Q."/>
            <person name="Koehrsen M."/>
            <person name="Alvarado L."/>
            <person name="Berlin A."/>
            <person name="Borenstein D."/>
            <person name="Chen Z."/>
            <person name="Engels R."/>
            <person name="Freedman E."/>
            <person name="Gellesch M."/>
            <person name="Goldberg J."/>
            <person name="Griggs A."/>
            <person name="Gujja S."/>
            <person name="Heiman D."/>
            <person name="Hepburn T."/>
            <person name="Howarth C."/>
            <person name="Jen D."/>
            <person name="Larson L."/>
            <person name="Lewis B."/>
            <person name="Mehta T."/>
            <person name="Park D."/>
            <person name="Pearson M."/>
            <person name="Roberts A."/>
            <person name="Saif S."/>
            <person name="Shea T."/>
            <person name="Shenoy N."/>
            <person name="Sisk P."/>
            <person name="Stolte C."/>
            <person name="Sykes S."/>
            <person name="Walk T."/>
            <person name="White J."/>
            <person name="Yandava C."/>
            <person name="Klein B."/>
            <person name="McEwen J.G."/>
            <person name="Puccia R."/>
            <person name="Goldman G.H."/>
            <person name="Felipe M.S."/>
            <person name="Nino-Vega G."/>
            <person name="San-Blas G."/>
            <person name="Taylor J."/>
            <person name="Mendoza L."/>
            <person name="Galagan J."/>
            <person name="Nusbaum C."/>
            <person name="Birren B."/>
        </authorList>
    </citation>
    <scope>NUCLEOTIDE SEQUENCE</scope>
    <source>
        <strain evidence="1">G186AR</strain>
    </source>
</reference>
<protein>
    <submittedName>
        <fullName evidence="1">Uncharacterized protein</fullName>
    </submittedName>
</protein>
<dbReference type="GeneID" id="69035970"/>
<dbReference type="Proteomes" id="UP000001631">
    <property type="component" value="Unassembled WGS sequence"/>
</dbReference>
<gene>
    <name evidence="1" type="ORF">HCBG_02954</name>
</gene>
<evidence type="ECO:0000313" key="2">
    <source>
        <dbReference type="Proteomes" id="UP000001631"/>
    </source>
</evidence>
<evidence type="ECO:0000313" key="1">
    <source>
        <dbReference type="EMBL" id="EEH09417.1"/>
    </source>
</evidence>
<organism evidence="1 2">
    <name type="scientific">Ajellomyces capsulatus (strain G186AR / H82 / ATCC MYA-2454 / RMSCC 2432)</name>
    <name type="common">Darling's disease fungus</name>
    <name type="synonym">Histoplasma capsulatum</name>
    <dbReference type="NCBI Taxonomy" id="447093"/>
    <lineage>
        <taxon>Eukaryota</taxon>
        <taxon>Fungi</taxon>
        <taxon>Dikarya</taxon>
        <taxon>Ascomycota</taxon>
        <taxon>Pezizomycotina</taxon>
        <taxon>Eurotiomycetes</taxon>
        <taxon>Eurotiomycetidae</taxon>
        <taxon>Onygenales</taxon>
        <taxon>Ajellomycetaceae</taxon>
        <taxon>Histoplasma</taxon>
    </lineage>
</organism>
<name>C0NHY2_AJECG</name>
<dbReference type="AlphaFoldDB" id="C0NHY2"/>